<evidence type="ECO:0000256" key="1">
    <source>
        <dbReference type="SAM" id="MobiDB-lite"/>
    </source>
</evidence>
<proteinExistence type="predicted"/>
<feature type="region of interest" description="Disordered" evidence="1">
    <location>
        <begin position="1"/>
        <end position="149"/>
    </location>
</feature>
<dbReference type="AlphaFoldDB" id="A0A4U0WZ93"/>
<accession>A0A4U0WZ93</accession>
<dbReference type="OrthoDB" id="5431248at2759"/>
<feature type="compositionally biased region" description="Pro residues" evidence="1">
    <location>
        <begin position="130"/>
        <end position="148"/>
    </location>
</feature>
<feature type="compositionally biased region" description="Low complexity" evidence="1">
    <location>
        <begin position="8"/>
        <end position="17"/>
    </location>
</feature>
<gene>
    <name evidence="2" type="ORF">B0A49_07547</name>
</gene>
<name>A0A4U0WZ93_9PEZI</name>
<evidence type="ECO:0000313" key="2">
    <source>
        <dbReference type="EMBL" id="TKA67953.1"/>
    </source>
</evidence>
<protein>
    <submittedName>
        <fullName evidence="2">Uncharacterized protein</fullName>
    </submittedName>
</protein>
<dbReference type="Proteomes" id="UP000308768">
    <property type="component" value="Unassembled WGS sequence"/>
</dbReference>
<reference evidence="2 3" key="1">
    <citation type="submission" date="2017-03" db="EMBL/GenBank/DDBJ databases">
        <title>Genomes of endolithic fungi from Antarctica.</title>
        <authorList>
            <person name="Coleine C."/>
            <person name="Masonjones S."/>
            <person name="Stajich J.E."/>
        </authorList>
    </citation>
    <scope>NUCLEOTIDE SEQUENCE [LARGE SCALE GENOMIC DNA]</scope>
    <source>
        <strain evidence="2 3">CCFEE 5187</strain>
    </source>
</reference>
<sequence length="229" mass="25230">MSLRSHPSATSIASSEEAALRPKPLNFSRPRPRTADTQDQDDRSWGYPTPQRDAPPAPETRHRSSYESSNSGSANTYRSSNSSGWGSRFQWDGQYRGESDASPSHPKPTRYESSGNASSLEGSQESRAPLIPPMPPIPQKFGPIPPRMPRIVKRTSVDQMSIHLDPRNSSSSVESDWQASTYDTSGLSVEEIHKCKKKGINPALYAEMRAARKGKGKWMSPLVGNTFIG</sequence>
<feature type="compositionally biased region" description="Polar residues" evidence="1">
    <location>
        <begin position="111"/>
        <end position="126"/>
    </location>
</feature>
<evidence type="ECO:0000313" key="3">
    <source>
        <dbReference type="Proteomes" id="UP000308768"/>
    </source>
</evidence>
<dbReference type="EMBL" id="NAJN01000862">
    <property type="protein sequence ID" value="TKA67953.1"/>
    <property type="molecule type" value="Genomic_DNA"/>
</dbReference>
<feature type="compositionally biased region" description="Polar residues" evidence="1">
    <location>
        <begin position="74"/>
        <end position="85"/>
    </location>
</feature>
<comment type="caution">
    <text evidence="2">The sequence shown here is derived from an EMBL/GenBank/DDBJ whole genome shotgun (WGS) entry which is preliminary data.</text>
</comment>
<feature type="compositionally biased region" description="Basic and acidic residues" evidence="1">
    <location>
        <begin position="33"/>
        <end position="44"/>
    </location>
</feature>
<organism evidence="2 3">
    <name type="scientific">Cryomyces minteri</name>
    <dbReference type="NCBI Taxonomy" id="331657"/>
    <lineage>
        <taxon>Eukaryota</taxon>
        <taxon>Fungi</taxon>
        <taxon>Dikarya</taxon>
        <taxon>Ascomycota</taxon>
        <taxon>Pezizomycotina</taxon>
        <taxon>Dothideomycetes</taxon>
        <taxon>Dothideomycetes incertae sedis</taxon>
        <taxon>Cryomyces</taxon>
    </lineage>
</organism>
<keyword evidence="3" id="KW-1185">Reference proteome</keyword>